<evidence type="ECO:0000256" key="9">
    <source>
        <dbReference type="SAM" id="Phobius"/>
    </source>
</evidence>
<feature type="transmembrane region" description="Helical" evidence="9">
    <location>
        <begin position="257"/>
        <end position="279"/>
    </location>
</feature>
<dbReference type="InterPro" id="IPR013099">
    <property type="entry name" value="K_chnl_dom"/>
</dbReference>
<evidence type="ECO:0000256" key="5">
    <source>
        <dbReference type="ARBA" id="ARBA00023065"/>
    </source>
</evidence>
<keyword evidence="6 9" id="KW-0472">Membrane</keyword>
<dbReference type="Gene3D" id="1.10.287.70">
    <property type="match status" value="1"/>
</dbReference>
<dbReference type="AlphaFoldDB" id="A0A0V1JXF9"/>
<dbReference type="InterPro" id="IPR003280">
    <property type="entry name" value="2pore_dom_K_chnl"/>
</dbReference>
<evidence type="ECO:0000256" key="8">
    <source>
        <dbReference type="RuleBase" id="RU003857"/>
    </source>
</evidence>
<evidence type="ECO:0000256" key="2">
    <source>
        <dbReference type="ARBA" id="ARBA00022448"/>
    </source>
</evidence>
<evidence type="ECO:0000313" key="12">
    <source>
        <dbReference type="Proteomes" id="UP000054826"/>
    </source>
</evidence>
<dbReference type="SUPFAM" id="SSF81324">
    <property type="entry name" value="Voltage-gated potassium channels"/>
    <property type="match status" value="2"/>
</dbReference>
<feature type="transmembrane region" description="Helical" evidence="9">
    <location>
        <begin position="111"/>
        <end position="130"/>
    </location>
</feature>
<feature type="transmembrane region" description="Helical" evidence="9">
    <location>
        <begin position="27"/>
        <end position="50"/>
    </location>
</feature>
<evidence type="ECO:0000256" key="6">
    <source>
        <dbReference type="ARBA" id="ARBA00023136"/>
    </source>
</evidence>
<feature type="transmembrane region" description="Helical" evidence="9">
    <location>
        <begin position="142"/>
        <end position="163"/>
    </location>
</feature>
<dbReference type="PANTHER" id="PTHR11003:SF110">
    <property type="entry name" value="POTASSIUM CHANNEL DOMAIN-CONTAINING PROTEIN"/>
    <property type="match status" value="1"/>
</dbReference>
<comment type="similarity">
    <text evidence="8">Belongs to the two pore domain potassium channel (TC 1.A.1.8) family.</text>
</comment>
<gene>
    <name evidence="11" type="primary">twk-7</name>
    <name evidence="11" type="ORF">T4C_7522</name>
</gene>
<keyword evidence="5 8" id="KW-0406">Ion transport</keyword>
<proteinExistence type="inferred from homology"/>
<dbReference type="PANTHER" id="PTHR11003">
    <property type="entry name" value="POTASSIUM CHANNEL, SUBFAMILY K"/>
    <property type="match status" value="1"/>
</dbReference>
<reference evidence="11 12" key="1">
    <citation type="submission" date="2015-01" db="EMBL/GenBank/DDBJ databases">
        <title>Evolution of Trichinella species and genotypes.</title>
        <authorList>
            <person name="Korhonen P.K."/>
            <person name="Edoardo P."/>
            <person name="Giuseppe L.R."/>
            <person name="Gasser R.B."/>
        </authorList>
    </citation>
    <scope>NUCLEOTIDE SEQUENCE [LARGE SCALE GENOMIC DNA]</scope>
    <source>
        <strain evidence="11">ISS176</strain>
    </source>
</reference>
<keyword evidence="4 9" id="KW-1133">Transmembrane helix</keyword>
<protein>
    <submittedName>
        <fullName evidence="11">TWiK family of potassium channels protein 7</fullName>
    </submittedName>
</protein>
<feature type="transmembrane region" description="Helical" evidence="9">
    <location>
        <begin position="203"/>
        <end position="223"/>
    </location>
</feature>
<dbReference type="PRINTS" id="PR01333">
    <property type="entry name" value="2POREKCHANEL"/>
</dbReference>
<sequence length="783" mass="88263">MPSEADHRWTWEVLSIRKFVHYFKLSLPHVALVVVCMVYAILGALIFYYIEAQNERFVKSVKIQRIVNSTPSKGLHDLKVVLCEAFETDFVTVDMIDYSSSGDANKISNSVWTIQSSVFFAMTTMVTIGYGNVVPMTAEGRLLCIIFALFGCPLAIITIGNLGKFLSETVVFLFPLLKGLNNYDNFETTSLTYEDIVVDDTGISAFFVLSIFIFYNAAGALLFTSMERWSFMDSLYFCFISISTVGFGDFVPKNDPWYIVLYCYTALGIAITTMCIDLVGTRYITKIHYFGRRLKGADLIRYLRHKRMKEEKQLLALKTTECIESYLKSINQIKEPTEELPVQISYCDGTKYEESIPFLSTPANVLHFPLDNEPLLSEEIEQINVQNFSLAKSTNLPDLGTYFLSSFWSSSVKTSHQSVLLSNNEKVEISTFPLSETISLLESARNKLSLFVRNERPSSVKSVQLYCSDQPKDVGVRRAYSAEVPPLFNEANSLPEDLLFSKIEPANDEHADVQSQLDIGNSESPDSVKKFLMTESDEILSSTEVEDFDLSEISSSSLNISELSPVSSLTSSPTQSIEVENASQGKFVFPQVNEPDEWPEKLTHDLCFVLDGGKLQTGLLTKKDPNWTCHVHPAKFYHSANMKIFERVNAVMSGGKVVAAYPTSKSRKSFAGSSKFIPSFVLDKSATVKSADSKIFTAKSVKRAESLSPKDVYKTTRVYSFWKRCPSFHRICTIIQPSDPAAKIRSHIYVQYIWRDAKEKDKQAVIEEIKRQKLSLMPSFISM</sequence>
<organism evidence="11 12">
    <name type="scientific">Trichinella pseudospiralis</name>
    <name type="common">Parasitic roundworm</name>
    <dbReference type="NCBI Taxonomy" id="6337"/>
    <lineage>
        <taxon>Eukaryota</taxon>
        <taxon>Metazoa</taxon>
        <taxon>Ecdysozoa</taxon>
        <taxon>Nematoda</taxon>
        <taxon>Enoplea</taxon>
        <taxon>Dorylaimia</taxon>
        <taxon>Trichinellida</taxon>
        <taxon>Trichinellidae</taxon>
        <taxon>Trichinella</taxon>
    </lineage>
</organism>
<evidence type="ECO:0000256" key="1">
    <source>
        <dbReference type="ARBA" id="ARBA00004141"/>
    </source>
</evidence>
<feature type="domain" description="Potassium channel" evidence="10">
    <location>
        <begin position="211"/>
        <end position="282"/>
    </location>
</feature>
<evidence type="ECO:0000256" key="4">
    <source>
        <dbReference type="ARBA" id="ARBA00022989"/>
    </source>
</evidence>
<dbReference type="GO" id="GO:0005886">
    <property type="term" value="C:plasma membrane"/>
    <property type="evidence" value="ECO:0007669"/>
    <property type="project" value="TreeGrafter"/>
</dbReference>
<comment type="subcellular location">
    <subcellularLocation>
        <location evidence="1">Membrane</location>
        <topology evidence="1">Multi-pass membrane protein</topology>
    </subcellularLocation>
</comment>
<comment type="caution">
    <text evidence="11">The sequence shown here is derived from an EMBL/GenBank/DDBJ whole genome shotgun (WGS) entry which is preliminary data.</text>
</comment>
<keyword evidence="7 8" id="KW-0407">Ion channel</keyword>
<dbReference type="EMBL" id="JYDV01000033">
    <property type="protein sequence ID" value="KRZ39665.1"/>
    <property type="molecule type" value="Genomic_DNA"/>
</dbReference>
<name>A0A0V1JXF9_TRIPS</name>
<dbReference type="Proteomes" id="UP000054826">
    <property type="component" value="Unassembled WGS sequence"/>
</dbReference>
<dbReference type="Pfam" id="PF07885">
    <property type="entry name" value="Ion_trans_2"/>
    <property type="match status" value="2"/>
</dbReference>
<evidence type="ECO:0000256" key="7">
    <source>
        <dbReference type="ARBA" id="ARBA00023303"/>
    </source>
</evidence>
<evidence type="ECO:0000259" key="10">
    <source>
        <dbReference type="Pfam" id="PF07885"/>
    </source>
</evidence>
<keyword evidence="2 8" id="KW-0813">Transport</keyword>
<evidence type="ECO:0000256" key="3">
    <source>
        <dbReference type="ARBA" id="ARBA00022692"/>
    </source>
</evidence>
<keyword evidence="3 8" id="KW-0812">Transmembrane</keyword>
<dbReference type="GO" id="GO:0022841">
    <property type="term" value="F:potassium ion leak channel activity"/>
    <property type="evidence" value="ECO:0007669"/>
    <property type="project" value="TreeGrafter"/>
</dbReference>
<evidence type="ECO:0000313" key="11">
    <source>
        <dbReference type="EMBL" id="KRZ39665.1"/>
    </source>
</evidence>
<accession>A0A0V1JXF9</accession>
<dbReference type="GO" id="GO:0015271">
    <property type="term" value="F:outward rectifier potassium channel activity"/>
    <property type="evidence" value="ECO:0007669"/>
    <property type="project" value="TreeGrafter"/>
</dbReference>
<dbReference type="GO" id="GO:0030322">
    <property type="term" value="P:stabilization of membrane potential"/>
    <property type="evidence" value="ECO:0007669"/>
    <property type="project" value="TreeGrafter"/>
</dbReference>
<feature type="domain" description="Potassium channel" evidence="10">
    <location>
        <begin position="109"/>
        <end position="167"/>
    </location>
</feature>